<dbReference type="KEGG" id="din:Selin_1475"/>
<dbReference type="InParanoid" id="E6W6W6"/>
<feature type="transmembrane region" description="Helical" evidence="1">
    <location>
        <begin position="15"/>
        <end position="40"/>
    </location>
</feature>
<keyword evidence="1" id="KW-1133">Transmembrane helix</keyword>
<gene>
    <name evidence="2" type="ordered locus">Selin_1475</name>
</gene>
<dbReference type="EMBL" id="CP002432">
    <property type="protein sequence ID" value="ADU66209.1"/>
    <property type="molecule type" value="Genomic_DNA"/>
</dbReference>
<dbReference type="Proteomes" id="UP000002572">
    <property type="component" value="Chromosome"/>
</dbReference>
<name>E6W6W6_DESIS</name>
<evidence type="ECO:0000313" key="3">
    <source>
        <dbReference type="Proteomes" id="UP000002572"/>
    </source>
</evidence>
<proteinExistence type="predicted"/>
<sequence length="48" mass="5280">MNPATGLPPLHHDKYFWFAMLGGAMIPLSVYPIGYIVLFIDAISRSAS</sequence>
<protein>
    <submittedName>
        <fullName evidence="2">Uncharacterized protein</fullName>
    </submittedName>
</protein>
<reference evidence="2 3" key="1">
    <citation type="submission" date="2010-12" db="EMBL/GenBank/DDBJ databases">
        <title>Complete sequence of Desulfurispirillum indicum S5.</title>
        <authorList>
            <consortium name="US DOE Joint Genome Institute"/>
            <person name="Lucas S."/>
            <person name="Copeland A."/>
            <person name="Lapidus A."/>
            <person name="Cheng J.-F."/>
            <person name="Goodwin L."/>
            <person name="Pitluck S."/>
            <person name="Chertkov O."/>
            <person name="Held B."/>
            <person name="Detter J.C."/>
            <person name="Han C."/>
            <person name="Tapia R."/>
            <person name="Land M."/>
            <person name="Hauser L."/>
            <person name="Kyrpides N."/>
            <person name="Ivanova N."/>
            <person name="Mikhailova N."/>
            <person name="Haggblom M."/>
            <person name="Rauschenbach I."/>
            <person name="Bini E."/>
            <person name="Woyke T."/>
        </authorList>
    </citation>
    <scope>NUCLEOTIDE SEQUENCE [LARGE SCALE GENOMIC DNA]</scope>
    <source>
        <strain evidence="3">ATCC BAA-1389 / DSM 22839 / S5</strain>
    </source>
</reference>
<dbReference type="AlphaFoldDB" id="E6W6W6"/>
<keyword evidence="3" id="KW-1185">Reference proteome</keyword>
<dbReference type="RefSeq" id="WP_013506090.1">
    <property type="nucleotide sequence ID" value="NC_014836.1"/>
</dbReference>
<accession>E6W6W6</accession>
<evidence type="ECO:0000313" key="2">
    <source>
        <dbReference type="EMBL" id="ADU66209.1"/>
    </source>
</evidence>
<keyword evidence="1" id="KW-0472">Membrane</keyword>
<organism evidence="2 3">
    <name type="scientific">Desulfurispirillum indicum (strain ATCC BAA-1389 / DSM 22839 / S5)</name>
    <dbReference type="NCBI Taxonomy" id="653733"/>
    <lineage>
        <taxon>Bacteria</taxon>
        <taxon>Pseudomonadati</taxon>
        <taxon>Chrysiogenota</taxon>
        <taxon>Chrysiogenia</taxon>
        <taxon>Chrysiogenales</taxon>
        <taxon>Chrysiogenaceae</taxon>
        <taxon>Desulfurispirillum</taxon>
    </lineage>
</organism>
<dbReference type="HOGENOM" id="CLU_3152034_0_0_0"/>
<keyword evidence="1" id="KW-0812">Transmembrane</keyword>
<evidence type="ECO:0000256" key="1">
    <source>
        <dbReference type="SAM" id="Phobius"/>
    </source>
</evidence>